<proteinExistence type="predicted"/>
<sequence>MLPVYVEWETILGINDTSAEYKGVLTKLCVEVDTDADVITYSDGMTYHCFHKQGIAFAFMKNSDNALFLDSIDFYYPRKSASSIKEKTYAPVSPQFLPSWLKPDTTGKDLLEMFGEPEEKGGGITEQKINIWLRWNNFQVDLDDKNWETGQDSVWNSMTMFTEIPEK</sequence>
<dbReference type="OrthoDB" id="2224399at2759"/>
<dbReference type="Proteomes" id="UP000095009">
    <property type="component" value="Unassembled WGS sequence"/>
</dbReference>
<dbReference type="AlphaFoldDB" id="A0A1E3PDV6"/>
<protein>
    <submittedName>
        <fullName evidence="1">Uncharacterized protein</fullName>
    </submittedName>
</protein>
<keyword evidence="2" id="KW-1185">Reference proteome</keyword>
<gene>
    <name evidence="1" type="ORF">NADFUDRAFT_53249</name>
</gene>
<evidence type="ECO:0000313" key="1">
    <source>
        <dbReference type="EMBL" id="ODQ63586.1"/>
    </source>
</evidence>
<accession>A0A1E3PDV6</accession>
<reference evidence="1 2" key="1">
    <citation type="journal article" date="2016" name="Proc. Natl. Acad. Sci. U.S.A.">
        <title>Comparative genomics of biotechnologically important yeasts.</title>
        <authorList>
            <person name="Riley R."/>
            <person name="Haridas S."/>
            <person name="Wolfe K.H."/>
            <person name="Lopes M.R."/>
            <person name="Hittinger C.T."/>
            <person name="Goeker M."/>
            <person name="Salamov A.A."/>
            <person name="Wisecaver J.H."/>
            <person name="Long T.M."/>
            <person name="Calvey C.H."/>
            <person name="Aerts A.L."/>
            <person name="Barry K.W."/>
            <person name="Choi C."/>
            <person name="Clum A."/>
            <person name="Coughlan A.Y."/>
            <person name="Deshpande S."/>
            <person name="Douglass A.P."/>
            <person name="Hanson S.J."/>
            <person name="Klenk H.-P."/>
            <person name="LaButti K.M."/>
            <person name="Lapidus A."/>
            <person name="Lindquist E.A."/>
            <person name="Lipzen A.M."/>
            <person name="Meier-Kolthoff J.P."/>
            <person name="Ohm R.A."/>
            <person name="Otillar R.P."/>
            <person name="Pangilinan J.L."/>
            <person name="Peng Y."/>
            <person name="Rokas A."/>
            <person name="Rosa C.A."/>
            <person name="Scheuner C."/>
            <person name="Sibirny A.A."/>
            <person name="Slot J.C."/>
            <person name="Stielow J.B."/>
            <person name="Sun H."/>
            <person name="Kurtzman C.P."/>
            <person name="Blackwell M."/>
            <person name="Grigoriev I.V."/>
            <person name="Jeffries T.W."/>
        </authorList>
    </citation>
    <scope>NUCLEOTIDE SEQUENCE [LARGE SCALE GENOMIC DNA]</scope>
    <source>
        <strain evidence="1 2">DSM 6958</strain>
    </source>
</reference>
<name>A0A1E3PDV6_9ASCO</name>
<evidence type="ECO:0000313" key="2">
    <source>
        <dbReference type="Proteomes" id="UP000095009"/>
    </source>
</evidence>
<organism evidence="1 2">
    <name type="scientific">Nadsonia fulvescens var. elongata DSM 6958</name>
    <dbReference type="NCBI Taxonomy" id="857566"/>
    <lineage>
        <taxon>Eukaryota</taxon>
        <taxon>Fungi</taxon>
        <taxon>Dikarya</taxon>
        <taxon>Ascomycota</taxon>
        <taxon>Saccharomycotina</taxon>
        <taxon>Dipodascomycetes</taxon>
        <taxon>Dipodascales</taxon>
        <taxon>Dipodascales incertae sedis</taxon>
        <taxon>Nadsonia</taxon>
    </lineage>
</organism>
<dbReference type="EMBL" id="KV454414">
    <property type="protein sequence ID" value="ODQ63586.1"/>
    <property type="molecule type" value="Genomic_DNA"/>
</dbReference>